<dbReference type="GO" id="GO:0019677">
    <property type="term" value="P:NAD+ catabolic process"/>
    <property type="evidence" value="ECO:0007669"/>
    <property type="project" value="TreeGrafter"/>
</dbReference>
<keyword evidence="4" id="KW-0479">Metal-binding</keyword>
<accession>A0A1F7YQ77</accession>
<evidence type="ECO:0000313" key="10">
    <source>
        <dbReference type="Proteomes" id="UP000177263"/>
    </source>
</evidence>
<reference evidence="9 10" key="1">
    <citation type="journal article" date="2016" name="Nat. Commun.">
        <title>Thousands of microbial genomes shed light on interconnected biogeochemical processes in an aquifer system.</title>
        <authorList>
            <person name="Anantharaman K."/>
            <person name="Brown C.T."/>
            <person name="Hug L.A."/>
            <person name="Sharon I."/>
            <person name="Castelle C.J."/>
            <person name="Probst A.J."/>
            <person name="Thomas B.C."/>
            <person name="Singh A."/>
            <person name="Wilkins M.J."/>
            <person name="Karaoz U."/>
            <person name="Brodie E.L."/>
            <person name="Williams K.H."/>
            <person name="Hubbard S.S."/>
            <person name="Banfield J.F."/>
        </authorList>
    </citation>
    <scope>NUCLEOTIDE SEQUENCE [LARGE SCALE GENOMIC DNA]</scope>
</reference>
<dbReference type="Gene3D" id="3.90.79.10">
    <property type="entry name" value="Nucleoside Triphosphate Pyrophosphohydrolase"/>
    <property type="match status" value="1"/>
</dbReference>
<dbReference type="InterPro" id="IPR000086">
    <property type="entry name" value="NUDIX_hydrolase_dom"/>
</dbReference>
<evidence type="ECO:0000259" key="8">
    <source>
        <dbReference type="PROSITE" id="PS51462"/>
    </source>
</evidence>
<dbReference type="InterPro" id="IPR015797">
    <property type="entry name" value="NUDIX_hydrolase-like_dom_sf"/>
</dbReference>
<comment type="caution">
    <text evidence="9">The sequence shown here is derived from an EMBL/GenBank/DDBJ whole genome shotgun (WGS) entry which is preliminary data.</text>
</comment>
<evidence type="ECO:0000256" key="3">
    <source>
        <dbReference type="ARBA" id="ARBA00009595"/>
    </source>
</evidence>
<protein>
    <recommendedName>
        <fullName evidence="8">Nudix hydrolase domain-containing protein</fullName>
    </recommendedName>
</protein>
<dbReference type="InterPro" id="IPR050241">
    <property type="entry name" value="NAD-cap_RNA_hydrolase_NudC"/>
</dbReference>
<dbReference type="GO" id="GO:0006742">
    <property type="term" value="P:NADP+ catabolic process"/>
    <property type="evidence" value="ECO:0007669"/>
    <property type="project" value="TreeGrafter"/>
</dbReference>
<sequence length="160" mass="18536">MNHHLHEVAITAIIYKDNKYLVIRRSKTKKRFPSLWTVPGGKLETSDYSDLPKDTEFYWYNVLEKTLLREVKEEVGITIKNVEYLTSLATIHADGNPSLVISCVAKYFSGKIKLQKEESEDFAWVSLKEAKNYELIDGIYDELVMAEKQLSGSKSEWKRN</sequence>
<dbReference type="GO" id="GO:0035529">
    <property type="term" value="F:NADH pyrophosphatase activity"/>
    <property type="evidence" value="ECO:0007669"/>
    <property type="project" value="TreeGrafter"/>
</dbReference>
<dbReference type="PROSITE" id="PS51462">
    <property type="entry name" value="NUDIX"/>
    <property type="match status" value="1"/>
</dbReference>
<proteinExistence type="inferred from homology"/>
<dbReference type="PANTHER" id="PTHR42904:SF6">
    <property type="entry name" value="NAD-CAPPED RNA HYDROLASE NUDT12"/>
    <property type="match status" value="1"/>
</dbReference>
<dbReference type="STRING" id="1802500.A2801_02245"/>
<dbReference type="AlphaFoldDB" id="A0A1F7YQ77"/>
<evidence type="ECO:0000313" key="9">
    <source>
        <dbReference type="EMBL" id="OGM29320.1"/>
    </source>
</evidence>
<evidence type="ECO:0000256" key="6">
    <source>
        <dbReference type="ARBA" id="ARBA00022842"/>
    </source>
</evidence>
<dbReference type="GO" id="GO:0046872">
    <property type="term" value="F:metal ion binding"/>
    <property type="evidence" value="ECO:0007669"/>
    <property type="project" value="UniProtKB-KW"/>
</dbReference>
<organism evidence="9 10">
    <name type="scientific">Candidatus Woesebacteria bacterium RIFCSPHIGHO2_01_FULL_41_10</name>
    <dbReference type="NCBI Taxonomy" id="1802500"/>
    <lineage>
        <taxon>Bacteria</taxon>
        <taxon>Candidatus Woeseibacteriota</taxon>
    </lineage>
</organism>
<dbReference type="PANTHER" id="PTHR42904">
    <property type="entry name" value="NUDIX HYDROLASE, NUDC SUBFAMILY"/>
    <property type="match status" value="1"/>
</dbReference>
<dbReference type="Pfam" id="PF00293">
    <property type="entry name" value="NUDIX"/>
    <property type="match status" value="1"/>
</dbReference>
<name>A0A1F7YQ77_9BACT</name>
<feature type="domain" description="Nudix hydrolase" evidence="8">
    <location>
        <begin position="5"/>
        <end position="148"/>
    </location>
</feature>
<comment type="catalytic activity">
    <reaction evidence="7">
        <text>a 5'-end NAD(+)-phospho-ribonucleoside in mRNA + H2O = a 5'-end phospho-adenosine-phospho-ribonucleoside in mRNA + beta-nicotinamide D-ribonucleotide + 2 H(+)</text>
        <dbReference type="Rhea" id="RHEA:60876"/>
        <dbReference type="Rhea" id="RHEA-COMP:15698"/>
        <dbReference type="Rhea" id="RHEA-COMP:15719"/>
        <dbReference type="ChEBI" id="CHEBI:14649"/>
        <dbReference type="ChEBI" id="CHEBI:15377"/>
        <dbReference type="ChEBI" id="CHEBI:15378"/>
        <dbReference type="ChEBI" id="CHEBI:144029"/>
        <dbReference type="ChEBI" id="CHEBI:144051"/>
    </reaction>
    <physiologicalReaction direction="left-to-right" evidence="7">
        <dbReference type="Rhea" id="RHEA:60877"/>
    </physiologicalReaction>
</comment>
<gene>
    <name evidence="9" type="ORF">A2801_02245</name>
</gene>
<evidence type="ECO:0000256" key="2">
    <source>
        <dbReference type="ARBA" id="ARBA00001947"/>
    </source>
</evidence>
<dbReference type="Proteomes" id="UP000177263">
    <property type="component" value="Unassembled WGS sequence"/>
</dbReference>
<comment type="cofactor">
    <cofactor evidence="2">
        <name>Zn(2+)</name>
        <dbReference type="ChEBI" id="CHEBI:29105"/>
    </cofactor>
</comment>
<comment type="similarity">
    <text evidence="3">Belongs to the Nudix hydrolase family. NudC subfamily.</text>
</comment>
<evidence type="ECO:0000256" key="4">
    <source>
        <dbReference type="ARBA" id="ARBA00022723"/>
    </source>
</evidence>
<keyword evidence="6" id="KW-0460">Magnesium</keyword>
<dbReference type="EMBL" id="MGGM01000015">
    <property type="protein sequence ID" value="OGM29320.1"/>
    <property type="molecule type" value="Genomic_DNA"/>
</dbReference>
<dbReference type="GO" id="GO:0005829">
    <property type="term" value="C:cytosol"/>
    <property type="evidence" value="ECO:0007669"/>
    <property type="project" value="TreeGrafter"/>
</dbReference>
<evidence type="ECO:0000256" key="1">
    <source>
        <dbReference type="ARBA" id="ARBA00001946"/>
    </source>
</evidence>
<keyword evidence="5" id="KW-0378">Hydrolase</keyword>
<evidence type="ECO:0000256" key="5">
    <source>
        <dbReference type="ARBA" id="ARBA00022801"/>
    </source>
</evidence>
<evidence type="ECO:0000256" key="7">
    <source>
        <dbReference type="ARBA" id="ARBA00023679"/>
    </source>
</evidence>
<comment type="cofactor">
    <cofactor evidence="1">
        <name>Mg(2+)</name>
        <dbReference type="ChEBI" id="CHEBI:18420"/>
    </cofactor>
</comment>
<dbReference type="SUPFAM" id="SSF55811">
    <property type="entry name" value="Nudix"/>
    <property type="match status" value="1"/>
</dbReference>